<evidence type="ECO:0000313" key="2">
    <source>
        <dbReference type="EMBL" id="EYT49022.1"/>
    </source>
</evidence>
<dbReference type="AlphaFoldDB" id="A0A022KW69"/>
<dbReference type="HOGENOM" id="CLU_069764_1_1_11"/>
<dbReference type="Proteomes" id="UP000019754">
    <property type="component" value="Unassembled WGS sequence"/>
</dbReference>
<reference evidence="2 3" key="1">
    <citation type="journal article" date="2013" name="Genome Announc.">
        <title>Draft genome sequence of an Actinobacterium, Brachybacterium muris strain UCD-AY4.</title>
        <authorList>
            <person name="Lo J.R."/>
            <person name="Lang J.M."/>
            <person name="Darling A.E."/>
            <person name="Eisen J.A."/>
            <person name="Coil D.A."/>
        </authorList>
    </citation>
    <scope>NUCLEOTIDE SEQUENCE [LARGE SCALE GENOMIC DNA]</scope>
    <source>
        <strain evidence="2 3">UCD-AY4</strain>
    </source>
</reference>
<dbReference type="STRING" id="1249481.D641_0109695"/>
<evidence type="ECO:0000256" key="1">
    <source>
        <dbReference type="SAM" id="Coils"/>
    </source>
</evidence>
<protein>
    <recommendedName>
        <fullName evidence="4">PD-(D/E)XK motif protein</fullName>
    </recommendedName>
</protein>
<dbReference type="InterPro" id="IPR025534">
    <property type="entry name" value="DUF4420"/>
</dbReference>
<comment type="caution">
    <text evidence="2">The sequence shown here is derived from an EMBL/GenBank/DDBJ whole genome shotgun (WGS) entry which is preliminary data.</text>
</comment>
<sequence length="304" mass="33477">MLSAKLGRDTHLDEISLGLDSTGLVHLLTQLPEERERFPSPVGGPLRSDWIQLQRTDGSVDQALDIVCLDARIMPTLISLIGEMLDRMNQTNRAAIDELQEVMASWRRTLARMQARVSGETVRGLFGELIIAERLAQLSPESVRAVWKGPFSGRHDFAAGNAVEVKTYTSGGLPIVSISGLDQLDPPHEGSLHLVALRVTETANGRSIDEVAQSILDLGVEREFLTRAFNELGFQLGEAPETKLAVEEERLYAVGPDFPGLRRSRFSPEELKGLDGVDYRLNLEEAPSSLPFEDLDAVLRGLVD</sequence>
<evidence type="ECO:0008006" key="4">
    <source>
        <dbReference type="Google" id="ProtNLM"/>
    </source>
</evidence>
<name>A0A022KW69_9MICO</name>
<accession>A0A022KW69</accession>
<dbReference type="Pfam" id="PF14390">
    <property type="entry name" value="DUF4420"/>
    <property type="match status" value="1"/>
</dbReference>
<dbReference type="EMBL" id="AORC01000011">
    <property type="protein sequence ID" value="EYT49022.1"/>
    <property type="molecule type" value="Genomic_DNA"/>
</dbReference>
<evidence type="ECO:0000313" key="3">
    <source>
        <dbReference type="Proteomes" id="UP000019754"/>
    </source>
</evidence>
<proteinExistence type="predicted"/>
<gene>
    <name evidence="2" type="ORF">D641_0109695</name>
</gene>
<feature type="coiled-coil region" evidence="1">
    <location>
        <begin position="85"/>
        <end position="116"/>
    </location>
</feature>
<keyword evidence="3" id="KW-1185">Reference proteome</keyword>
<keyword evidence="1" id="KW-0175">Coiled coil</keyword>
<organism evidence="2 3">
    <name type="scientific">Brachybacterium muris UCD-AY4</name>
    <dbReference type="NCBI Taxonomy" id="1249481"/>
    <lineage>
        <taxon>Bacteria</taxon>
        <taxon>Bacillati</taxon>
        <taxon>Actinomycetota</taxon>
        <taxon>Actinomycetes</taxon>
        <taxon>Micrococcales</taxon>
        <taxon>Dermabacteraceae</taxon>
        <taxon>Brachybacterium</taxon>
    </lineage>
</organism>